<evidence type="ECO:0000313" key="2">
    <source>
        <dbReference type="Proteomes" id="UP001058124"/>
    </source>
</evidence>
<dbReference type="RefSeq" id="WP_027275098.1">
    <property type="nucleotide sequence ID" value="NZ_BRLH01000011.1"/>
</dbReference>
<comment type="caution">
    <text evidence="1">The sequence shown here is derived from an EMBL/GenBank/DDBJ whole genome shotgun (WGS) entry which is preliminary data.</text>
</comment>
<gene>
    <name evidence="1" type="ORF">SOASR030_32170</name>
</gene>
<keyword evidence="2" id="KW-1185">Reference proteome</keyword>
<dbReference type="EMBL" id="BRLH01000011">
    <property type="protein sequence ID" value="GKX57105.1"/>
    <property type="molecule type" value="Genomic_DNA"/>
</dbReference>
<name>A0AAV5N4Q7_9GAMM</name>
<accession>A0AAV5N4Q7</accession>
<evidence type="ECO:0000313" key="1">
    <source>
        <dbReference type="EMBL" id="GKX57105.1"/>
    </source>
</evidence>
<dbReference type="AlphaFoldDB" id="A0AAV5N4Q7"/>
<protein>
    <submittedName>
        <fullName evidence="1">Uncharacterized protein</fullName>
    </submittedName>
</protein>
<proteinExistence type="predicted"/>
<reference evidence="1" key="1">
    <citation type="submission" date="2022-06" db="EMBL/GenBank/DDBJ databases">
        <title>Draft genome sequences of Leminorella grimontii str. JCM5902.</title>
        <authorList>
            <person name="Wakabayashi Y."/>
            <person name="Kojima K."/>
        </authorList>
    </citation>
    <scope>NUCLEOTIDE SEQUENCE</scope>
    <source>
        <strain evidence="1">JCM 5902</strain>
    </source>
</reference>
<organism evidence="1 2">
    <name type="scientific">Leminorella grimontii</name>
    <dbReference type="NCBI Taxonomy" id="82981"/>
    <lineage>
        <taxon>Bacteria</taxon>
        <taxon>Pseudomonadati</taxon>
        <taxon>Pseudomonadota</taxon>
        <taxon>Gammaproteobacteria</taxon>
        <taxon>Enterobacterales</taxon>
        <taxon>Budviciaceae</taxon>
        <taxon>Leminorella</taxon>
    </lineage>
</organism>
<sequence>MMKIIILFLFHVLIVVYTPKENYSIGFKGFIMSEHSSGNKNQPSNGIKVLFLVAGLYMIGKFGYSFYQDHKNSPSKNDSKSYVAMNAIENNKDINDRLIDDYISAYNADEDKHPSEGPLSREGSIIKVRYYMADGQGTENLYSDKAEQKETLKAMTSIFCKPGWSLRALNAGYTFNITVSSKKYPDLWEAALKSPDCRDIKN</sequence>
<dbReference type="Proteomes" id="UP001058124">
    <property type="component" value="Unassembled WGS sequence"/>
</dbReference>